<keyword evidence="1" id="KW-1133">Transmembrane helix</keyword>
<proteinExistence type="predicted"/>
<keyword evidence="4" id="KW-1185">Reference proteome</keyword>
<feature type="transmembrane region" description="Helical" evidence="1">
    <location>
        <begin position="6"/>
        <end position="23"/>
    </location>
</feature>
<feature type="domain" description="Peptidase M56" evidence="2">
    <location>
        <begin position="65"/>
        <end position="270"/>
    </location>
</feature>
<feature type="transmembrane region" description="Helical" evidence="1">
    <location>
        <begin position="279"/>
        <end position="300"/>
    </location>
</feature>
<protein>
    <submittedName>
        <fullName evidence="3">M56 family metallopeptidase</fullName>
    </submittedName>
</protein>
<dbReference type="CDD" id="cd07341">
    <property type="entry name" value="M56_BlaR1_MecR1_like"/>
    <property type="match status" value="1"/>
</dbReference>
<reference evidence="3 4" key="1">
    <citation type="submission" date="2019-03" db="EMBL/GenBank/DDBJ databases">
        <title>Dyadobacter AR-3-6 sp. nov., isolated from arctic soil.</title>
        <authorList>
            <person name="Chaudhary D.K."/>
        </authorList>
    </citation>
    <scope>NUCLEOTIDE SEQUENCE [LARGE SCALE GENOMIC DNA]</scope>
    <source>
        <strain evidence="3 4">AR-3-6</strain>
    </source>
</reference>
<evidence type="ECO:0000313" key="4">
    <source>
        <dbReference type="Proteomes" id="UP000294850"/>
    </source>
</evidence>
<keyword evidence="1" id="KW-0812">Transmembrane</keyword>
<dbReference type="RefSeq" id="WP_131957982.1">
    <property type="nucleotide sequence ID" value="NZ_SMFL01000003.1"/>
</dbReference>
<dbReference type="PANTHER" id="PTHR34978:SF3">
    <property type="entry name" value="SLR0241 PROTEIN"/>
    <property type="match status" value="1"/>
</dbReference>
<accession>A0A4V2Z4F2</accession>
<dbReference type="Proteomes" id="UP000294850">
    <property type="component" value="Unassembled WGS sequence"/>
</dbReference>
<feature type="transmembrane region" description="Helical" evidence="1">
    <location>
        <begin position="35"/>
        <end position="52"/>
    </location>
</feature>
<dbReference type="InterPro" id="IPR052173">
    <property type="entry name" value="Beta-lactam_resp_regulator"/>
</dbReference>
<comment type="caution">
    <text evidence="3">The sequence shown here is derived from an EMBL/GenBank/DDBJ whole genome shotgun (WGS) entry which is preliminary data.</text>
</comment>
<dbReference type="EMBL" id="SMFL01000003">
    <property type="protein sequence ID" value="TDE16448.1"/>
    <property type="molecule type" value="Genomic_DNA"/>
</dbReference>
<gene>
    <name evidence="3" type="ORF">E0F88_09420</name>
</gene>
<keyword evidence="1" id="KW-0472">Membrane</keyword>
<feature type="transmembrane region" description="Helical" evidence="1">
    <location>
        <begin position="105"/>
        <end position="133"/>
    </location>
</feature>
<dbReference type="AlphaFoldDB" id="A0A4V2Z4F2"/>
<evidence type="ECO:0000259" key="2">
    <source>
        <dbReference type="Pfam" id="PF05569"/>
    </source>
</evidence>
<organism evidence="3 4">
    <name type="scientific">Dyadobacter psychrotolerans</name>
    <dbReference type="NCBI Taxonomy" id="2541721"/>
    <lineage>
        <taxon>Bacteria</taxon>
        <taxon>Pseudomonadati</taxon>
        <taxon>Bacteroidota</taxon>
        <taxon>Cytophagia</taxon>
        <taxon>Cytophagales</taxon>
        <taxon>Spirosomataceae</taxon>
        <taxon>Dyadobacter</taxon>
    </lineage>
</organism>
<evidence type="ECO:0000256" key="1">
    <source>
        <dbReference type="SAM" id="Phobius"/>
    </source>
</evidence>
<name>A0A4V2Z4F2_9BACT</name>
<evidence type="ECO:0000313" key="3">
    <source>
        <dbReference type="EMBL" id="TDE16448.1"/>
    </source>
</evidence>
<dbReference type="OrthoDB" id="1522859at2"/>
<sequence length="581" mass="65367">MLFPYLIKVSFLLGVLTLCYRWLIQFETFSKMNRLLLIFNVAAAWSIPLLPLPDWGPVAVQKEFHQSVPGIVNAVPLISDKVTPVNISKSFQQVQRSSELMVTDILMLIYLSVVLYMTLLLLYQIFGLFLVLLKQPSKKLDTDITLIFNRNTVSPFSFFKWIVLNPDKHCSAELQHILAHETEHARQLHSLDLLLAEIQRIVLWFNPFAWSHRKLVQGNLEFLADRAVLKNGVEKKQYQFSLLKVALQTKELPLTNSFAQSLLKKRIKMMNRKPSGVSVFGKYALLIVLLYVSSAFVAPYQEQIIELLPEVKPVLEAVLIESKSLQQVPAPETIEKSPAVVNAQHEVDEKKMIVEPGVKTKSKWVLVKGDTLYWAISPLLKWQDINLIKEDVQNFGGHLDINRITYDPLQLFITSLAVHVTSKGASGEGSSDGKEGFNPSKGYSGFVMRGGGGLGMGQTPPAPLSLSLENDYQKALDIKNKNEVTYFEKNLTKSAGSSSGNVLLKDAFLGKRASFILEKQGIGKSDKNTLKVTELLKKAEFYINAKPASFEEINNLNLDDFISVNIIEIDNNKKYISVTKK</sequence>
<dbReference type="PANTHER" id="PTHR34978">
    <property type="entry name" value="POSSIBLE SENSOR-TRANSDUCER PROTEIN BLAR"/>
    <property type="match status" value="1"/>
</dbReference>
<dbReference type="InterPro" id="IPR008756">
    <property type="entry name" value="Peptidase_M56"/>
</dbReference>
<dbReference type="Pfam" id="PF05569">
    <property type="entry name" value="Peptidase_M56"/>
    <property type="match status" value="1"/>
</dbReference>